<dbReference type="EMBL" id="MU001632">
    <property type="protein sequence ID" value="KAF2486171.1"/>
    <property type="molecule type" value="Genomic_DNA"/>
</dbReference>
<organism evidence="1 2">
    <name type="scientific">Neohortaea acidophila</name>
    <dbReference type="NCBI Taxonomy" id="245834"/>
    <lineage>
        <taxon>Eukaryota</taxon>
        <taxon>Fungi</taxon>
        <taxon>Dikarya</taxon>
        <taxon>Ascomycota</taxon>
        <taxon>Pezizomycotina</taxon>
        <taxon>Dothideomycetes</taxon>
        <taxon>Dothideomycetidae</taxon>
        <taxon>Mycosphaerellales</taxon>
        <taxon>Teratosphaeriaceae</taxon>
        <taxon>Neohortaea</taxon>
    </lineage>
</organism>
<name>A0A6A6Q2B4_9PEZI</name>
<proteinExistence type="predicted"/>
<reference evidence="1" key="1">
    <citation type="journal article" date="2020" name="Stud. Mycol.">
        <title>101 Dothideomycetes genomes: a test case for predicting lifestyles and emergence of pathogens.</title>
        <authorList>
            <person name="Haridas S."/>
            <person name="Albert R."/>
            <person name="Binder M."/>
            <person name="Bloem J."/>
            <person name="Labutti K."/>
            <person name="Salamov A."/>
            <person name="Andreopoulos B."/>
            <person name="Baker S."/>
            <person name="Barry K."/>
            <person name="Bills G."/>
            <person name="Bluhm B."/>
            <person name="Cannon C."/>
            <person name="Castanera R."/>
            <person name="Culley D."/>
            <person name="Daum C."/>
            <person name="Ezra D."/>
            <person name="Gonzalez J."/>
            <person name="Henrissat B."/>
            <person name="Kuo A."/>
            <person name="Liang C."/>
            <person name="Lipzen A."/>
            <person name="Lutzoni F."/>
            <person name="Magnuson J."/>
            <person name="Mondo S."/>
            <person name="Nolan M."/>
            <person name="Ohm R."/>
            <person name="Pangilinan J."/>
            <person name="Park H.-J."/>
            <person name="Ramirez L."/>
            <person name="Alfaro M."/>
            <person name="Sun H."/>
            <person name="Tritt A."/>
            <person name="Yoshinaga Y."/>
            <person name="Zwiers L.-H."/>
            <person name="Turgeon B."/>
            <person name="Goodwin S."/>
            <person name="Spatafora J."/>
            <person name="Crous P."/>
            <person name="Grigoriev I."/>
        </authorList>
    </citation>
    <scope>NUCLEOTIDE SEQUENCE</scope>
    <source>
        <strain evidence="1">CBS 113389</strain>
    </source>
</reference>
<protein>
    <submittedName>
        <fullName evidence="1">Uncharacterized protein</fullName>
    </submittedName>
</protein>
<accession>A0A6A6Q2B4</accession>
<gene>
    <name evidence="1" type="ORF">BDY17DRAFT_290996</name>
</gene>
<dbReference type="AlphaFoldDB" id="A0A6A6Q2B4"/>
<dbReference type="Proteomes" id="UP000799767">
    <property type="component" value="Unassembled WGS sequence"/>
</dbReference>
<evidence type="ECO:0000313" key="2">
    <source>
        <dbReference type="Proteomes" id="UP000799767"/>
    </source>
</evidence>
<sequence length="61" mass="6521">MVNRIRNGASRGFLPSLALCAALTPYRCPLLPPSCKPAVPYHGGGSPTHRSSFSSVARCRH</sequence>
<keyword evidence="2" id="KW-1185">Reference proteome</keyword>
<evidence type="ECO:0000313" key="1">
    <source>
        <dbReference type="EMBL" id="KAF2486171.1"/>
    </source>
</evidence>
<dbReference type="GeneID" id="54473598"/>
<dbReference type="RefSeq" id="XP_033592740.1">
    <property type="nucleotide sequence ID" value="XM_033732596.1"/>
</dbReference>